<dbReference type="GO" id="GO:0006893">
    <property type="term" value="P:Golgi to plasma membrane transport"/>
    <property type="evidence" value="ECO:0007669"/>
    <property type="project" value="TreeGrafter"/>
</dbReference>
<organism evidence="16 17">
    <name type="scientific">Adineta ricciae</name>
    <name type="common">Rotifer</name>
    <dbReference type="NCBI Taxonomy" id="249248"/>
    <lineage>
        <taxon>Eukaryota</taxon>
        <taxon>Metazoa</taxon>
        <taxon>Spiralia</taxon>
        <taxon>Gnathifera</taxon>
        <taxon>Rotifera</taxon>
        <taxon>Eurotatoria</taxon>
        <taxon>Bdelloidea</taxon>
        <taxon>Adinetida</taxon>
        <taxon>Adinetidae</taxon>
        <taxon>Adineta</taxon>
    </lineage>
</organism>
<dbReference type="PANTHER" id="PTHR45905:SF1">
    <property type="entry name" value="GOLGI-LOCALIZED, GAMMA-ADAPTIN EAR CONTAINING, ARF BINDING PROTEIN"/>
    <property type="match status" value="1"/>
</dbReference>
<dbReference type="InterPro" id="IPR008152">
    <property type="entry name" value="Clathrin_a/b/g-adaptin_app_Ig"/>
</dbReference>
<keyword evidence="10" id="KW-0175">Coiled coil</keyword>
<dbReference type="InterPro" id="IPR008936">
    <property type="entry name" value="Rho_GTPase_activation_prot"/>
</dbReference>
<dbReference type="Pfam" id="PF00790">
    <property type="entry name" value="VHS"/>
    <property type="match status" value="1"/>
</dbReference>
<dbReference type="Pfam" id="PF00620">
    <property type="entry name" value="RhoGAP"/>
    <property type="match status" value="1"/>
</dbReference>
<feature type="compositionally biased region" description="Polar residues" evidence="11">
    <location>
        <begin position="1092"/>
        <end position="1106"/>
    </location>
</feature>
<keyword evidence="8" id="KW-0333">Golgi apparatus</keyword>
<dbReference type="GO" id="GO:0006886">
    <property type="term" value="P:intracellular protein transport"/>
    <property type="evidence" value="ECO:0007669"/>
    <property type="project" value="InterPro"/>
</dbReference>
<dbReference type="Gene3D" id="1.10.555.10">
    <property type="entry name" value="Rho GTPase activation protein"/>
    <property type="match status" value="1"/>
</dbReference>
<dbReference type="GO" id="GO:0034394">
    <property type="term" value="P:protein localization to cell surface"/>
    <property type="evidence" value="ECO:0007669"/>
    <property type="project" value="TreeGrafter"/>
</dbReference>
<evidence type="ECO:0000256" key="1">
    <source>
        <dbReference type="ARBA" id="ARBA00004150"/>
    </source>
</evidence>
<evidence type="ECO:0000259" key="15">
    <source>
        <dbReference type="PROSITE" id="PS50909"/>
    </source>
</evidence>
<dbReference type="GO" id="GO:0031267">
    <property type="term" value="F:small GTPase binding"/>
    <property type="evidence" value="ECO:0007669"/>
    <property type="project" value="InterPro"/>
</dbReference>
<dbReference type="Gene3D" id="1.25.40.90">
    <property type="match status" value="1"/>
</dbReference>
<evidence type="ECO:0000256" key="3">
    <source>
        <dbReference type="ARBA" id="ARBA00008099"/>
    </source>
</evidence>
<evidence type="ECO:0000256" key="10">
    <source>
        <dbReference type="SAM" id="Coils"/>
    </source>
</evidence>
<keyword evidence="9" id="KW-0472">Membrane</keyword>
<keyword evidence="7" id="KW-0653">Protein transport</keyword>
<evidence type="ECO:0000259" key="12">
    <source>
        <dbReference type="PROSITE" id="PS50179"/>
    </source>
</evidence>
<dbReference type="SUPFAM" id="SSF48464">
    <property type="entry name" value="ENTH/VHS domain"/>
    <property type="match status" value="1"/>
</dbReference>
<comment type="caution">
    <text evidence="16">The sequence shown here is derived from an EMBL/GenBank/DDBJ whole genome shotgun (WGS) entry which is preliminary data.</text>
</comment>
<feature type="domain" description="GAE" evidence="13">
    <location>
        <begin position="483"/>
        <end position="604"/>
    </location>
</feature>
<gene>
    <name evidence="16" type="ORF">XAT740_LOCUS38996</name>
</gene>
<evidence type="ECO:0000259" key="13">
    <source>
        <dbReference type="PROSITE" id="PS50180"/>
    </source>
</evidence>
<dbReference type="EMBL" id="CAJNOR010004274">
    <property type="protein sequence ID" value="CAF1489390.1"/>
    <property type="molecule type" value="Genomic_DNA"/>
</dbReference>
<dbReference type="InterPro" id="IPR004152">
    <property type="entry name" value="GAT_dom"/>
</dbReference>
<evidence type="ECO:0000313" key="17">
    <source>
        <dbReference type="Proteomes" id="UP000663828"/>
    </source>
</evidence>
<dbReference type="Gene3D" id="2.60.40.1230">
    <property type="match status" value="1"/>
</dbReference>
<dbReference type="InterPro" id="IPR002014">
    <property type="entry name" value="VHS_dom"/>
</dbReference>
<dbReference type="Pfam" id="PF03127">
    <property type="entry name" value="GAT"/>
    <property type="match status" value="1"/>
</dbReference>
<dbReference type="InterPro" id="IPR008942">
    <property type="entry name" value="ENTH_VHS"/>
</dbReference>
<evidence type="ECO:0000256" key="4">
    <source>
        <dbReference type="ARBA" id="ARBA00022448"/>
    </source>
</evidence>
<dbReference type="InterPro" id="IPR038425">
    <property type="entry name" value="GAT_sf"/>
</dbReference>
<feature type="compositionally biased region" description="Polar residues" evidence="11">
    <location>
        <begin position="1185"/>
        <end position="1207"/>
    </location>
</feature>
<dbReference type="CDD" id="cd03567">
    <property type="entry name" value="VHS_GGA_metazoan"/>
    <property type="match status" value="1"/>
</dbReference>
<dbReference type="PANTHER" id="PTHR45905">
    <property type="entry name" value="GOLGI-LOCALIZED, GAMMA-ADAPTIN EAR CONTAINING, ARF BINDING PROTEIN"/>
    <property type="match status" value="1"/>
</dbReference>
<dbReference type="GO" id="GO:0043130">
    <property type="term" value="F:ubiquitin binding"/>
    <property type="evidence" value="ECO:0007669"/>
    <property type="project" value="InterPro"/>
</dbReference>
<dbReference type="PROSITE" id="PS50179">
    <property type="entry name" value="VHS"/>
    <property type="match status" value="1"/>
</dbReference>
<keyword evidence="5" id="KW-0967">Endosome</keyword>
<evidence type="ECO:0000256" key="6">
    <source>
        <dbReference type="ARBA" id="ARBA00022843"/>
    </source>
</evidence>
<dbReference type="AlphaFoldDB" id="A0A815SAH9"/>
<dbReference type="Gene3D" id="1.20.58.160">
    <property type="match status" value="1"/>
</dbReference>
<evidence type="ECO:0000256" key="11">
    <source>
        <dbReference type="SAM" id="MobiDB-lite"/>
    </source>
</evidence>
<dbReference type="InterPro" id="IPR041198">
    <property type="entry name" value="GGA_N-GAT"/>
</dbReference>
<feature type="compositionally biased region" description="Basic and acidic residues" evidence="11">
    <location>
        <begin position="1025"/>
        <end position="1034"/>
    </location>
</feature>
<feature type="domain" description="Rho-GAP" evidence="14">
    <location>
        <begin position="819"/>
        <end position="1012"/>
    </location>
</feature>
<name>A0A815SAH9_ADIRI</name>
<evidence type="ECO:0000256" key="9">
    <source>
        <dbReference type="ARBA" id="ARBA00023136"/>
    </source>
</evidence>
<dbReference type="Pfam" id="PF18308">
    <property type="entry name" value="GGA_N-GAT"/>
    <property type="match status" value="1"/>
</dbReference>
<dbReference type="PROSITE" id="PS50238">
    <property type="entry name" value="RHOGAP"/>
    <property type="match status" value="1"/>
</dbReference>
<evidence type="ECO:0000313" key="16">
    <source>
        <dbReference type="EMBL" id="CAF1489390.1"/>
    </source>
</evidence>
<keyword evidence="17" id="KW-1185">Reference proteome</keyword>
<dbReference type="GO" id="GO:0035091">
    <property type="term" value="F:phosphatidylinositol binding"/>
    <property type="evidence" value="ECO:0007669"/>
    <property type="project" value="InterPro"/>
</dbReference>
<evidence type="ECO:0000256" key="7">
    <source>
        <dbReference type="ARBA" id="ARBA00022927"/>
    </source>
</evidence>
<accession>A0A815SAH9</accession>
<dbReference type="PROSITE" id="PS50180">
    <property type="entry name" value="GAE"/>
    <property type="match status" value="1"/>
</dbReference>
<dbReference type="SMART" id="SM00809">
    <property type="entry name" value="Alpha_adaptinC2"/>
    <property type="match status" value="1"/>
</dbReference>
<dbReference type="InterPro" id="IPR008153">
    <property type="entry name" value="GAE_dom"/>
</dbReference>
<feature type="domain" description="VHS" evidence="12">
    <location>
        <begin position="24"/>
        <end position="154"/>
    </location>
</feature>
<evidence type="ECO:0000256" key="5">
    <source>
        <dbReference type="ARBA" id="ARBA00022753"/>
    </source>
</evidence>
<feature type="compositionally biased region" description="Pro residues" evidence="11">
    <location>
        <begin position="1127"/>
        <end position="1138"/>
    </location>
</feature>
<feature type="coiled-coil region" evidence="10">
    <location>
        <begin position="685"/>
        <end position="752"/>
    </location>
</feature>
<keyword evidence="6" id="KW-0832">Ubl conjugation</keyword>
<dbReference type="GO" id="GO:0031901">
    <property type="term" value="C:early endosome membrane"/>
    <property type="evidence" value="ECO:0007669"/>
    <property type="project" value="UniProtKB-SubCell"/>
</dbReference>
<comment type="similarity">
    <text evidence="3">Belongs to the GGA protein family.</text>
</comment>
<protein>
    <submittedName>
        <fullName evidence="16">Uncharacterized protein</fullName>
    </submittedName>
</protein>
<dbReference type="PROSITE" id="PS50909">
    <property type="entry name" value="GAT"/>
    <property type="match status" value="1"/>
</dbReference>
<feature type="compositionally biased region" description="Polar residues" evidence="11">
    <location>
        <begin position="387"/>
        <end position="411"/>
    </location>
</feature>
<feature type="compositionally biased region" description="Polar residues" evidence="11">
    <location>
        <begin position="1165"/>
        <end position="1174"/>
    </location>
</feature>
<dbReference type="GO" id="GO:0005802">
    <property type="term" value="C:trans-Golgi network"/>
    <property type="evidence" value="ECO:0007669"/>
    <property type="project" value="InterPro"/>
</dbReference>
<dbReference type="Gene3D" id="1.20.5.170">
    <property type="match status" value="1"/>
</dbReference>
<dbReference type="SUPFAM" id="SSF49348">
    <property type="entry name" value="Clathrin adaptor appendage domain"/>
    <property type="match status" value="1"/>
</dbReference>
<feature type="domain" description="GAT" evidence="15">
    <location>
        <begin position="178"/>
        <end position="305"/>
    </location>
</feature>
<feature type="region of interest" description="Disordered" evidence="11">
    <location>
        <begin position="387"/>
        <end position="412"/>
    </location>
</feature>
<dbReference type="Pfam" id="PF02883">
    <property type="entry name" value="Alpha_adaptinC2"/>
    <property type="match status" value="1"/>
</dbReference>
<feature type="region of interest" description="Disordered" evidence="11">
    <location>
        <begin position="433"/>
        <end position="468"/>
    </location>
</feature>
<reference evidence="16" key="1">
    <citation type="submission" date="2021-02" db="EMBL/GenBank/DDBJ databases">
        <authorList>
            <person name="Nowell W R."/>
        </authorList>
    </citation>
    <scope>NUCLEOTIDE SEQUENCE</scope>
</reference>
<evidence type="ECO:0000259" key="14">
    <source>
        <dbReference type="PROSITE" id="PS50238"/>
    </source>
</evidence>
<dbReference type="SUPFAM" id="SSF48350">
    <property type="entry name" value="GTPase activation domain, GAP"/>
    <property type="match status" value="1"/>
</dbReference>
<dbReference type="InterPro" id="IPR027422">
    <property type="entry name" value="GGA1-3"/>
</dbReference>
<feature type="region of interest" description="Disordered" evidence="11">
    <location>
        <begin position="1025"/>
        <end position="1207"/>
    </location>
</feature>
<dbReference type="InterPro" id="IPR013041">
    <property type="entry name" value="Clathrin_app_Ig-like_sf"/>
</dbReference>
<dbReference type="SMART" id="SM00324">
    <property type="entry name" value="RhoGAP"/>
    <property type="match status" value="1"/>
</dbReference>
<dbReference type="InterPro" id="IPR000198">
    <property type="entry name" value="RhoGAP_dom"/>
</dbReference>
<feature type="compositionally biased region" description="Polar residues" evidence="11">
    <location>
        <begin position="433"/>
        <end position="462"/>
    </location>
</feature>
<feature type="compositionally biased region" description="Low complexity" evidence="11">
    <location>
        <begin position="1152"/>
        <end position="1164"/>
    </location>
</feature>
<dbReference type="GO" id="GO:0007165">
    <property type="term" value="P:signal transduction"/>
    <property type="evidence" value="ECO:0007669"/>
    <property type="project" value="InterPro"/>
</dbReference>
<dbReference type="CDD" id="cd14234">
    <property type="entry name" value="GAT_GGA_meta"/>
    <property type="match status" value="1"/>
</dbReference>
<dbReference type="SUPFAM" id="SSF89009">
    <property type="entry name" value="GAT-like domain"/>
    <property type="match status" value="1"/>
</dbReference>
<evidence type="ECO:0000256" key="2">
    <source>
        <dbReference type="ARBA" id="ARBA00004220"/>
    </source>
</evidence>
<comment type="subcellular location">
    <subcellularLocation>
        <location evidence="2">Early endosome membrane</location>
        <topology evidence="2">Peripheral membrane protein</topology>
    </subcellularLocation>
    <subcellularLocation>
        <location evidence="1">Golgi apparatus</location>
        <location evidence="1">trans-Golgi network membrane</location>
        <topology evidence="1">Peripheral membrane protein</topology>
    </subcellularLocation>
</comment>
<proteinExistence type="inferred from homology"/>
<evidence type="ECO:0000256" key="8">
    <source>
        <dbReference type="ARBA" id="ARBA00023034"/>
    </source>
</evidence>
<keyword evidence="4" id="KW-0813">Transport</keyword>
<dbReference type="Proteomes" id="UP000663828">
    <property type="component" value="Unassembled WGS sequence"/>
</dbReference>
<sequence length="1207" mass="135527">MTSASISAATTPAPESVETIFFKITSPIHKIADPNLINTFCSKVNSEPEGHHQAIRLIAHKIQSPQEHEALRTLELLEVCIQSCGRRFHQEIGKFRFLNEMIKLVSPKYLANHTSEKVKRKVIELLYSWTQSIPSEVKIIEAYQMLKRQSIITEDPVYLNKTATAPAPQKTKSIFDADEEKSKMLQRLLKSRRPEDLEQANALIKSFVKKDEEKIEKLSTRACELEKVNNNVRVLSEMLIHYNQTAVTDAEKETMTYLHDELEKLRPILFRLATESEDGDEGLGEILLASDSLSRVLAQYDRLVRQNANAKDDNVLPLFDDVLPAPTVSIPRTLIDLAGSSTTSSETKSTANELDELFGSLTVMPASKPTSVSSAQNEHDDCLPLFSTANTKATNPTASNTNEVATPSTTKKGGLFDDLQDLLVDQSTGQKISSTRNTFQFTSSTSNKTPLNEIKPTSPTKSSEAELPFPTISLGSIRPSSENPPINLKLTRSTGLQCVLHIARDAPRRDLIVSVLTVTNTNTSNPVTNFHFEVTAPKSMRIKLQNPSGSDLPAYNPILPPQAITQILVVSNPNKMNKLKPFFNGAKNEDVPECYERVRYIRDSCKALSDIWKSDKDILNKGIEGDVVKTLKEFRVSENARAYYSPYGATGSPSILNATVEDLITIHESIDEERRKWLEKFRKIAEQAKEKQSSIRQTMADLRDNYDRALRKFETSEANLKKFRNRSDRSTLQNYDERCRELEEIRSECDQARILARDAYATETYRIASEEHSISRDLFAQILLEEQTFYRDIRQYLSKQIPRIRERLDADQLTPCFHCDLAEHCIKHIRRPIAYPIEMCIHLLRGSETEEGLFRIAPAHGKQKKLVAELDLQSLNKHSKLNALGYDAHVAAGTLKQYLRELPDCLLTDKLLSQWIEVSTLSIDEARIQRIGELISQLPKVNYDNLCYLIRFLSDVAANSAENKMTASNLGICIGCSLLYAKDQPAIPMMSNSYTQSSTIVELMIVHHKKLFPLNEKVELRTPIEPDIIPKGRPTENSSVPEGDLINIESSEPSPPQLRKSQAPRAPSVRQAFIQAESAQNPRTEGDHLTTKQHSAESITAPSSPGLNALKNRSRNPSCDSELDRPFVPPPVPPPLRPRPSISRKEFERSDSTSSDASFLSPTSNDGVQMSKSISDMHNRVNDSGPPTNLRLSSHQKPTSPEEITQF</sequence>
<dbReference type="SMART" id="SM00288">
    <property type="entry name" value="VHS"/>
    <property type="match status" value="1"/>
</dbReference>